<evidence type="ECO:0000259" key="2">
    <source>
        <dbReference type="Pfam" id="PF12673"/>
    </source>
</evidence>
<dbReference type="InterPro" id="IPR024300">
    <property type="entry name" value="SipL_SPOCS_dom"/>
</dbReference>
<organism evidence="3 4">
    <name type="scientific">Sporomusa termitida</name>
    <dbReference type="NCBI Taxonomy" id="2377"/>
    <lineage>
        <taxon>Bacteria</taxon>
        <taxon>Bacillati</taxon>
        <taxon>Bacillota</taxon>
        <taxon>Negativicutes</taxon>
        <taxon>Selenomonadales</taxon>
        <taxon>Sporomusaceae</taxon>
        <taxon>Sporomusa</taxon>
    </lineage>
</organism>
<protein>
    <recommendedName>
        <fullName evidence="2">SipL SPOCS domain-containing protein</fullName>
    </recommendedName>
</protein>
<reference evidence="3 4" key="1">
    <citation type="submission" date="2019-02" db="EMBL/GenBank/DDBJ databases">
        <title>Closed genome of Sporomusa termitida DSM 4440.</title>
        <authorList>
            <person name="Poehlein A."/>
            <person name="Daniel R."/>
        </authorList>
    </citation>
    <scope>NUCLEOTIDE SEQUENCE [LARGE SCALE GENOMIC DNA]</scope>
    <source>
        <strain evidence="3 4">DSM 4440</strain>
    </source>
</reference>
<dbReference type="AlphaFoldDB" id="A0A517DZM2"/>
<dbReference type="Proteomes" id="UP000320776">
    <property type="component" value="Chromosome"/>
</dbReference>
<dbReference type="RefSeq" id="WP_170233352.1">
    <property type="nucleotide sequence ID" value="NZ_CP036259.1"/>
</dbReference>
<dbReference type="KEGG" id="sted:SPTER_42410"/>
<sequence>MTRKSAEVLGITPPSHFPQCSPGHPHTQFCETDKLCIPYPNPDIHKLLEVCVSVIICSTREICTPIGKKLVIEAKKQIKIKFSTDDSCRSVYSAQFEIPFCTSIVLGDIKHEVIQVSTAIEDITIKRLDNRHLMVTSIIFLCPIFKKQHECSTYNCECHDSCKSQNNNSAGYANPEKDYNNFQANLKNYRSLSEWPADDETEVIRVDGRYYYGK</sequence>
<keyword evidence="4" id="KW-1185">Reference proteome</keyword>
<name>A0A517DZM2_9FIRM</name>
<feature type="domain" description="SipL SPOCS" evidence="2">
    <location>
        <begin position="43"/>
        <end position="126"/>
    </location>
</feature>
<evidence type="ECO:0000313" key="4">
    <source>
        <dbReference type="Proteomes" id="UP000320776"/>
    </source>
</evidence>
<feature type="region of interest" description="Disordered" evidence="1">
    <location>
        <begin position="1"/>
        <end position="23"/>
    </location>
</feature>
<dbReference type="EMBL" id="CP036259">
    <property type="protein sequence ID" value="QDR82810.1"/>
    <property type="molecule type" value="Genomic_DNA"/>
</dbReference>
<accession>A0A517DZM2</accession>
<gene>
    <name evidence="3" type="ORF">SPTER_42410</name>
</gene>
<proteinExistence type="predicted"/>
<dbReference type="Pfam" id="PF12673">
    <property type="entry name" value="SipL"/>
    <property type="match status" value="1"/>
</dbReference>
<evidence type="ECO:0000256" key="1">
    <source>
        <dbReference type="SAM" id="MobiDB-lite"/>
    </source>
</evidence>
<evidence type="ECO:0000313" key="3">
    <source>
        <dbReference type="EMBL" id="QDR82810.1"/>
    </source>
</evidence>